<comment type="caution">
    <text evidence="1">The sequence shown here is derived from an EMBL/GenBank/DDBJ whole genome shotgun (WGS) entry which is preliminary data.</text>
</comment>
<keyword evidence="2" id="KW-1185">Reference proteome</keyword>
<dbReference type="Proteomes" id="UP000749646">
    <property type="component" value="Unassembled WGS sequence"/>
</dbReference>
<gene>
    <name evidence="1" type="ORF">BGZ65_012104</name>
</gene>
<protein>
    <submittedName>
        <fullName evidence="1">Uncharacterized protein</fullName>
    </submittedName>
</protein>
<proteinExistence type="predicted"/>
<evidence type="ECO:0000313" key="1">
    <source>
        <dbReference type="EMBL" id="KAF9992552.1"/>
    </source>
</evidence>
<reference evidence="1" key="1">
    <citation type="journal article" date="2020" name="Fungal Divers.">
        <title>Resolving the Mortierellaceae phylogeny through synthesis of multi-gene phylogenetics and phylogenomics.</title>
        <authorList>
            <person name="Vandepol N."/>
            <person name="Liber J."/>
            <person name="Desiro A."/>
            <person name="Na H."/>
            <person name="Kennedy M."/>
            <person name="Barry K."/>
            <person name="Grigoriev I.V."/>
            <person name="Miller A.N."/>
            <person name="O'Donnell K."/>
            <person name="Stajich J.E."/>
            <person name="Bonito G."/>
        </authorList>
    </citation>
    <scope>NUCLEOTIDE SEQUENCE</scope>
    <source>
        <strain evidence="1">MES-2147</strain>
    </source>
</reference>
<evidence type="ECO:0000313" key="2">
    <source>
        <dbReference type="Proteomes" id="UP000749646"/>
    </source>
</evidence>
<accession>A0A9P6MCW3</accession>
<dbReference type="OrthoDB" id="2328344at2759"/>
<sequence length="105" mass="11681">MPKSASPGLPQDVLDQITVSGITHIWLCGSDPEKRRSQLMTRCLKRLEKDVLEWKTLGQGSGVLTVHTIPQVFPSMVQFLLKNGFKGGEKIVGSDDGKILYWKTL</sequence>
<name>A0A9P6MCW3_9FUNG</name>
<dbReference type="AlphaFoldDB" id="A0A9P6MCW3"/>
<dbReference type="EMBL" id="JAAAHW010002154">
    <property type="protein sequence ID" value="KAF9992552.1"/>
    <property type="molecule type" value="Genomic_DNA"/>
</dbReference>
<organism evidence="1 2">
    <name type="scientific">Modicella reniformis</name>
    <dbReference type="NCBI Taxonomy" id="1440133"/>
    <lineage>
        <taxon>Eukaryota</taxon>
        <taxon>Fungi</taxon>
        <taxon>Fungi incertae sedis</taxon>
        <taxon>Mucoromycota</taxon>
        <taxon>Mortierellomycotina</taxon>
        <taxon>Mortierellomycetes</taxon>
        <taxon>Mortierellales</taxon>
        <taxon>Mortierellaceae</taxon>
        <taxon>Modicella</taxon>
    </lineage>
</organism>